<evidence type="ECO:0000313" key="2">
    <source>
        <dbReference type="EMBL" id="VFK31611.1"/>
    </source>
</evidence>
<proteinExistence type="predicted"/>
<dbReference type="AlphaFoldDB" id="A0A450XBK9"/>
<evidence type="ECO:0000313" key="3">
    <source>
        <dbReference type="EMBL" id="VFK75874.1"/>
    </source>
</evidence>
<sequence>MTDALAVSKQDPIDLTIKDIPDYLFWETVLDETAASDRSRMNRVCQKTYLSKKLLVEKKPLKIPISRADAPSNPFESNLQSYEAMKRCGFLKGTEKSKPPTPNTNEIK</sequence>
<reference evidence="1" key="1">
    <citation type="submission" date="2019-02" db="EMBL/GenBank/DDBJ databases">
        <authorList>
            <person name="Gruber-Vodicka R. H."/>
            <person name="Seah K. B. B."/>
        </authorList>
    </citation>
    <scope>NUCLEOTIDE SEQUENCE</scope>
    <source>
        <strain evidence="1">BECK_BZ197</strain>
        <strain evidence="3">BECK_BZ198</strain>
        <strain evidence="2">BECK_BZ199</strain>
    </source>
</reference>
<dbReference type="EMBL" id="CAADFQ010000025">
    <property type="protein sequence ID" value="VFK31611.1"/>
    <property type="molecule type" value="Genomic_DNA"/>
</dbReference>
<dbReference type="EMBL" id="CAADGH010000034">
    <property type="protein sequence ID" value="VFK75874.1"/>
    <property type="molecule type" value="Genomic_DNA"/>
</dbReference>
<organism evidence="1">
    <name type="scientific">Candidatus Kentrum sp. MB</name>
    <dbReference type="NCBI Taxonomy" id="2138164"/>
    <lineage>
        <taxon>Bacteria</taxon>
        <taxon>Pseudomonadati</taxon>
        <taxon>Pseudomonadota</taxon>
        <taxon>Gammaproteobacteria</taxon>
        <taxon>Candidatus Kentrum</taxon>
    </lineage>
</organism>
<name>A0A450XBK9_9GAMM</name>
<accession>A0A450XBK9</accession>
<dbReference type="EMBL" id="CAADFO010000022">
    <property type="protein sequence ID" value="VFK26664.1"/>
    <property type="molecule type" value="Genomic_DNA"/>
</dbReference>
<gene>
    <name evidence="1" type="ORF">BECKMB1821G_GA0114241_102218</name>
    <name evidence="3" type="ORF">BECKMB1821H_GA0114242_103414</name>
    <name evidence="2" type="ORF">BECKMB1821I_GA0114274_102524</name>
</gene>
<protein>
    <submittedName>
        <fullName evidence="1">Uncharacterized protein</fullName>
    </submittedName>
</protein>
<evidence type="ECO:0000313" key="1">
    <source>
        <dbReference type="EMBL" id="VFK26664.1"/>
    </source>
</evidence>